<evidence type="ECO:0000256" key="1">
    <source>
        <dbReference type="SAM" id="MobiDB-lite"/>
    </source>
</evidence>
<feature type="compositionally biased region" description="Low complexity" evidence="1">
    <location>
        <begin position="221"/>
        <end position="242"/>
    </location>
</feature>
<feature type="region of interest" description="Disordered" evidence="1">
    <location>
        <begin position="170"/>
        <end position="246"/>
    </location>
</feature>
<dbReference type="CDD" id="cd19958">
    <property type="entry name" value="pyocin_knob"/>
    <property type="match status" value="1"/>
</dbReference>
<dbReference type="RefSeq" id="WP_093320090.1">
    <property type="nucleotide sequence ID" value="NZ_FOHV01000014.1"/>
</dbReference>
<protein>
    <submittedName>
        <fullName evidence="2">Uncharacterized protein</fullName>
    </submittedName>
</protein>
<evidence type="ECO:0000313" key="3">
    <source>
        <dbReference type="Proteomes" id="UP000242642"/>
    </source>
</evidence>
<dbReference type="OrthoDB" id="6683604at2"/>
<gene>
    <name evidence="2" type="ORF">SAMN02583745_01860</name>
</gene>
<feature type="compositionally biased region" description="Low complexity" evidence="1">
    <location>
        <begin position="183"/>
        <end position="214"/>
    </location>
</feature>
<accession>A0A1I0D6B0</accession>
<keyword evidence="3" id="KW-1185">Reference proteome</keyword>
<reference evidence="3" key="1">
    <citation type="submission" date="2016-10" db="EMBL/GenBank/DDBJ databases">
        <authorList>
            <person name="Varghese N."/>
            <person name="Submissions S."/>
        </authorList>
    </citation>
    <scope>NUCLEOTIDE SEQUENCE [LARGE SCALE GENOMIC DNA]</scope>
    <source>
        <strain evidence="3">DSM 18579</strain>
    </source>
</reference>
<organism evidence="2 3">
    <name type="scientific">Thorsellia anophelis DSM 18579</name>
    <dbReference type="NCBI Taxonomy" id="1123402"/>
    <lineage>
        <taxon>Bacteria</taxon>
        <taxon>Pseudomonadati</taxon>
        <taxon>Pseudomonadota</taxon>
        <taxon>Gammaproteobacteria</taxon>
        <taxon>Enterobacterales</taxon>
        <taxon>Thorselliaceae</taxon>
        <taxon>Thorsellia</taxon>
    </lineage>
</organism>
<dbReference type="Proteomes" id="UP000242642">
    <property type="component" value="Unassembled WGS sequence"/>
</dbReference>
<dbReference type="EMBL" id="FOHV01000014">
    <property type="protein sequence ID" value="SET27581.1"/>
    <property type="molecule type" value="Genomic_DNA"/>
</dbReference>
<dbReference type="STRING" id="1123402.SAMN02583745_01860"/>
<proteinExistence type="predicted"/>
<evidence type="ECO:0000313" key="2">
    <source>
        <dbReference type="EMBL" id="SET27581.1"/>
    </source>
</evidence>
<sequence length="554" mass="60049">MWYRNGTVTLKKGTNKVLGMGTKWQDKLANVEAGQPLIVNNNIYEITEVKSDTELYIKELALEDVTNSAYVIMSVVYGSLGDVALKASKALAHYQEQMQVFDQMYSGTEPFTVIKPDGTEIEMYPYSLLSVNLQDLNQTIQTVTNYATAAESSANHAQSSASDASQYALNASNSAKQSKDSATKSAESASKSLQSANDSASSASNASQSATQAKQSEDTALSHANNAQSSANDSAQSASESKVSAEEAKQAALNATSGFNKDLLIQEFEALSDEEKQAIKDHLGVEEMSLDGALLAKNDLNDVQDKARALLNLGAMKSNALAHDLTPTLNDVNTLLKAGFYSIASTAKNWANTSSGGAMLVLQHGESTYITQIAVVGEVISFRVLNGTSVWSKWTQVAHENATLNFTKLMTVGGGGLIVKPNMAGQNSQIWFRDTNGQNFGYIGRVAEAGTSKFYDRIVIYNSKNNHDLTLREDNRLTYSKNEVLHTGNAGAFNGVGSSVTRMWDSPMDDDPNYKNCTIAGTTLSWNLAGTYRFVSDVYDYFLGLYVQTWTRIN</sequence>
<dbReference type="AlphaFoldDB" id="A0A1I0D6B0"/>
<name>A0A1I0D6B0_9GAMM</name>